<protein>
    <recommendedName>
        <fullName evidence="6">Arginine biosynthesis bifunctional protein ArgJ</fullName>
    </recommendedName>
    <domain>
        <recommendedName>
            <fullName evidence="6">Glutamate N-acetyltransferase</fullName>
            <ecNumber evidence="6">2.3.1.35</ecNumber>
        </recommendedName>
        <alternativeName>
            <fullName evidence="6">Ornithine acetyltransferase</fullName>
            <shortName evidence="6">OATase</shortName>
        </alternativeName>
        <alternativeName>
            <fullName evidence="6">Ornithine transacetylase</fullName>
        </alternativeName>
    </domain>
    <domain>
        <recommendedName>
            <fullName evidence="6">Amino-acid acetyltransferase</fullName>
            <ecNumber evidence="6">2.3.1.1</ecNumber>
        </recommendedName>
        <alternativeName>
            <fullName evidence="6">N-acetylglutamate synthase</fullName>
            <shortName evidence="6">AGSase</shortName>
        </alternativeName>
    </domain>
    <component>
        <recommendedName>
            <fullName evidence="6">Arginine biosynthesis bifunctional protein ArgJ alpha chain</fullName>
        </recommendedName>
    </component>
    <component>
        <recommendedName>
            <fullName evidence="6">Arginine biosynthesis bifunctional protein ArgJ beta chain</fullName>
        </recommendedName>
    </component>
</protein>
<evidence type="ECO:0000256" key="2">
    <source>
        <dbReference type="ARBA" id="ARBA00011475"/>
    </source>
</evidence>
<keyword evidence="3 6" id="KW-0808">Transferase</keyword>
<dbReference type="NCBIfam" id="TIGR00120">
    <property type="entry name" value="ArgJ"/>
    <property type="match status" value="1"/>
</dbReference>
<feature type="binding site" evidence="6">
    <location>
        <position position="193"/>
    </location>
    <ligand>
        <name>substrate</name>
    </ligand>
</feature>
<comment type="function">
    <text evidence="6">Catalyzes two activities which are involved in the cyclic version of arginine biosynthesis: the synthesis of N-acetylglutamate from glutamate and acetyl-CoA as the acetyl donor, and of ornithine by transacetylation between N(2)-acetylornithine and glutamate.</text>
</comment>
<dbReference type="Gene3D" id="3.30.2330.10">
    <property type="entry name" value="arginine biosynthesis bifunctional protein suprefamily"/>
    <property type="match status" value="1"/>
</dbReference>
<dbReference type="EC" id="2.3.1.35" evidence="6"/>
<organism evidence="7 8">
    <name type="scientific">Achromobacter spanius</name>
    <dbReference type="NCBI Taxonomy" id="217203"/>
    <lineage>
        <taxon>Bacteria</taxon>
        <taxon>Pseudomonadati</taxon>
        <taxon>Pseudomonadota</taxon>
        <taxon>Betaproteobacteria</taxon>
        <taxon>Burkholderiales</taxon>
        <taxon>Alcaligenaceae</taxon>
        <taxon>Achromobacter</taxon>
    </lineage>
</organism>
<comment type="catalytic activity">
    <reaction evidence="6">
        <text>N(2)-acetyl-L-ornithine + L-glutamate = N-acetyl-L-glutamate + L-ornithine</text>
        <dbReference type="Rhea" id="RHEA:15349"/>
        <dbReference type="ChEBI" id="CHEBI:29985"/>
        <dbReference type="ChEBI" id="CHEBI:44337"/>
        <dbReference type="ChEBI" id="CHEBI:46911"/>
        <dbReference type="ChEBI" id="CHEBI:57805"/>
        <dbReference type="EC" id="2.3.1.35"/>
    </reaction>
</comment>
<comment type="pathway">
    <text evidence="6">Amino-acid biosynthesis; L-arginine biosynthesis; N(2)-acetyl-L-ornithine from L-glutamate: step 1/4.</text>
</comment>
<comment type="similarity">
    <text evidence="1 6">Belongs to the ArgJ family.</text>
</comment>
<gene>
    <name evidence="6 7" type="primary">argJ</name>
    <name evidence="7" type="ORF">P8T11_22520</name>
</gene>
<dbReference type="EC" id="2.3.1.1" evidence="6"/>
<evidence type="ECO:0000256" key="5">
    <source>
        <dbReference type="ARBA" id="ARBA00023315"/>
    </source>
</evidence>
<keyword evidence="6" id="KW-0028">Amino-acid biosynthesis</keyword>
<comment type="pathway">
    <text evidence="6">Amino-acid biosynthesis; L-arginine biosynthesis; L-ornithine and N-acetyl-L-glutamate from L-glutamate and N(2)-acetyl-L-ornithine (cyclic): step 1/1.</text>
</comment>
<keyword evidence="6" id="KW-0511">Multifunctional enzyme</keyword>
<feature type="site" description="Involved in the stabilization of negative charge on the oxyanion by the formation of the oxyanion hole" evidence="6">
    <location>
        <position position="119"/>
    </location>
</feature>
<dbReference type="PANTHER" id="PTHR23100">
    <property type="entry name" value="ARGININE BIOSYNTHESIS BIFUNCTIONAL PROTEIN ARGJ"/>
    <property type="match status" value="1"/>
</dbReference>
<evidence type="ECO:0000256" key="6">
    <source>
        <dbReference type="HAMAP-Rule" id="MF_01106"/>
    </source>
</evidence>
<keyword evidence="6" id="KW-0055">Arginine biosynthesis</keyword>
<evidence type="ECO:0000256" key="3">
    <source>
        <dbReference type="ARBA" id="ARBA00022679"/>
    </source>
</evidence>
<comment type="subcellular location">
    <subcellularLocation>
        <location evidence="6">Cytoplasm</location>
    </subcellularLocation>
</comment>
<proteinExistence type="inferred from homology"/>
<feature type="binding site" evidence="6">
    <location>
        <position position="403"/>
    </location>
    <ligand>
        <name>substrate</name>
    </ligand>
</feature>
<dbReference type="PANTHER" id="PTHR23100:SF0">
    <property type="entry name" value="ARGININE BIOSYNTHESIS BIFUNCTIONAL PROTEIN ARGJ, MITOCHONDRIAL"/>
    <property type="match status" value="1"/>
</dbReference>
<comment type="subunit">
    <text evidence="2 6">Heterotetramer of two alpha and two beta chains.</text>
</comment>
<dbReference type="SUPFAM" id="SSF56266">
    <property type="entry name" value="DmpA/ArgJ-like"/>
    <property type="match status" value="1"/>
</dbReference>
<evidence type="ECO:0000313" key="7">
    <source>
        <dbReference type="EMBL" id="WFP07074.1"/>
    </source>
</evidence>
<dbReference type="CDD" id="cd02152">
    <property type="entry name" value="OAT"/>
    <property type="match status" value="1"/>
</dbReference>
<feature type="site" description="Involved in the stabilization of negative charge on the oxyanion by the formation of the oxyanion hole" evidence="6">
    <location>
        <position position="120"/>
    </location>
</feature>
<dbReference type="InterPro" id="IPR016117">
    <property type="entry name" value="ArgJ-like_dom_sf"/>
</dbReference>
<feature type="binding site" evidence="6">
    <location>
        <position position="182"/>
    </location>
    <ligand>
        <name>substrate</name>
    </ligand>
</feature>
<dbReference type="GO" id="GO:0004358">
    <property type="term" value="F:L-glutamate N-acetyltransferase activity, acting on acetyl-L-ornithine as donor"/>
    <property type="evidence" value="ECO:0007669"/>
    <property type="project" value="UniProtKB-EC"/>
</dbReference>
<evidence type="ECO:0000256" key="1">
    <source>
        <dbReference type="ARBA" id="ARBA00006774"/>
    </source>
</evidence>
<evidence type="ECO:0000256" key="4">
    <source>
        <dbReference type="ARBA" id="ARBA00022813"/>
    </source>
</evidence>
<dbReference type="Proteomes" id="UP001214170">
    <property type="component" value="Chromosome"/>
</dbReference>
<sequence>MAVNLQIPSESEIFPVAGVEIGVTEAGIRKANRRDLTVFRLAEGTSVAGVFTRNRFCAAPVQVCQAHLATGGPISALVINTGNANAGTGEEGLKKARDTCDALGKLLGVPAAQILPFSTGVILEPLPLDRLVAGLPGAIANLGADHWSSAAHGIMTTDTLPKISSAKVQIDGKTVTFTGISKGAGMIRPNMATMLSFLATDAGIAQPLLQKLAVEIADASFNRITVDGDTSTNDSFIIAATGKSGVNVNSESDAAYAAVREALTAAALELATKIVRDAEGATKFMTIRVEEAGTTEEALKVAYAVAHSPLVKTAFFASDPNLGRILAAVGYAGIDDLDVSNIRLWLDDVLVAKDGGRNPDYQEADGQRVMKQAEIQVRIALGRGKVTDTVYTCDFSHEYVSINADYRS</sequence>
<dbReference type="Pfam" id="PF01960">
    <property type="entry name" value="ArgJ"/>
    <property type="match status" value="1"/>
</dbReference>
<dbReference type="Gene3D" id="3.60.70.12">
    <property type="entry name" value="L-amino peptidase D-ALA esterase/amidase"/>
    <property type="match status" value="1"/>
</dbReference>
<dbReference type="HAMAP" id="MF_01106">
    <property type="entry name" value="ArgJ"/>
    <property type="match status" value="1"/>
</dbReference>
<dbReference type="Gene3D" id="3.10.20.340">
    <property type="entry name" value="ArgJ beta chain, C-terminal domain"/>
    <property type="match status" value="1"/>
</dbReference>
<feature type="binding site" evidence="6">
    <location>
        <position position="156"/>
    </location>
    <ligand>
        <name>substrate</name>
    </ligand>
</feature>
<keyword evidence="4 6" id="KW-0068">Autocatalytic cleavage</keyword>
<feature type="site" description="Cleavage; by autolysis" evidence="6">
    <location>
        <begin position="192"/>
        <end position="193"/>
    </location>
</feature>
<feature type="active site" description="Nucleophile" evidence="6">
    <location>
        <position position="193"/>
    </location>
</feature>
<feature type="binding site" evidence="6">
    <location>
        <position position="408"/>
    </location>
    <ligand>
        <name>substrate</name>
    </ligand>
</feature>
<dbReference type="InterPro" id="IPR042195">
    <property type="entry name" value="ArgJ_beta_C"/>
</dbReference>
<feature type="binding site" evidence="6">
    <location>
        <position position="279"/>
    </location>
    <ligand>
        <name>substrate</name>
    </ligand>
</feature>
<dbReference type="EMBL" id="CP121261">
    <property type="protein sequence ID" value="WFP07074.1"/>
    <property type="molecule type" value="Genomic_DNA"/>
</dbReference>
<dbReference type="NCBIfam" id="NF003802">
    <property type="entry name" value="PRK05388.1"/>
    <property type="match status" value="1"/>
</dbReference>
<accession>A0ABY8GR43</accession>
<dbReference type="RefSeq" id="WP_268079939.1">
    <property type="nucleotide sequence ID" value="NZ_CP106885.1"/>
</dbReference>
<reference evidence="7 8" key="1">
    <citation type="submission" date="2023-03" db="EMBL/GenBank/DDBJ databases">
        <title>Achromobacter spanius LIG8.</title>
        <authorList>
            <person name="Shrestha S."/>
        </authorList>
    </citation>
    <scope>NUCLEOTIDE SEQUENCE [LARGE SCALE GENOMIC DNA]</scope>
    <source>
        <strain evidence="7 8">LIG8</strain>
    </source>
</reference>
<feature type="chain" id="PRO_5044946269" description="Arginine biosynthesis bifunctional protein ArgJ beta chain" evidence="6">
    <location>
        <begin position="193"/>
        <end position="408"/>
    </location>
</feature>
<feature type="chain" id="PRO_5044946270" description="Arginine biosynthesis bifunctional protein ArgJ alpha chain" evidence="6">
    <location>
        <begin position="1"/>
        <end position="192"/>
    </location>
</feature>
<keyword evidence="5 6" id="KW-0012">Acyltransferase</keyword>
<evidence type="ECO:0000313" key="8">
    <source>
        <dbReference type="Proteomes" id="UP001214170"/>
    </source>
</evidence>
<keyword evidence="6" id="KW-0963">Cytoplasm</keyword>
<keyword evidence="8" id="KW-1185">Reference proteome</keyword>
<name>A0ABY8GR43_9BURK</name>
<comment type="catalytic activity">
    <reaction evidence="6">
        <text>L-glutamate + acetyl-CoA = N-acetyl-L-glutamate + CoA + H(+)</text>
        <dbReference type="Rhea" id="RHEA:24292"/>
        <dbReference type="ChEBI" id="CHEBI:15378"/>
        <dbReference type="ChEBI" id="CHEBI:29985"/>
        <dbReference type="ChEBI" id="CHEBI:44337"/>
        <dbReference type="ChEBI" id="CHEBI:57287"/>
        <dbReference type="ChEBI" id="CHEBI:57288"/>
        <dbReference type="EC" id="2.3.1.1"/>
    </reaction>
</comment>
<dbReference type="InterPro" id="IPR002813">
    <property type="entry name" value="Arg_biosynth_ArgJ"/>
</dbReference>